<dbReference type="Pfam" id="PF13676">
    <property type="entry name" value="TIR_2"/>
    <property type="match status" value="1"/>
</dbReference>
<evidence type="ECO:0000256" key="3">
    <source>
        <dbReference type="ARBA" id="ARBA00022614"/>
    </source>
</evidence>
<dbReference type="SMART" id="SM00369">
    <property type="entry name" value="LRR_TYP"/>
    <property type="match status" value="3"/>
</dbReference>
<comment type="caution">
    <text evidence="11">The sequence shown here is derived from an EMBL/GenBank/DDBJ whole genome shotgun (WGS) entry which is preliminary data.</text>
</comment>
<dbReference type="EMBL" id="CAIIXF020000002">
    <property type="protein sequence ID" value="CAH1777244.1"/>
    <property type="molecule type" value="Genomic_DNA"/>
</dbReference>
<comment type="similarity">
    <text evidence="2">Belongs to the Toll-like receptor family.</text>
</comment>
<dbReference type="Proteomes" id="UP000749559">
    <property type="component" value="Unassembled WGS sequence"/>
</dbReference>
<keyword evidence="7" id="KW-1133">Transmembrane helix</keyword>
<keyword evidence="3" id="KW-0433">Leucine-rich repeat</keyword>
<keyword evidence="8" id="KW-0472">Membrane</keyword>
<evidence type="ECO:0000256" key="4">
    <source>
        <dbReference type="ARBA" id="ARBA00022692"/>
    </source>
</evidence>
<protein>
    <submittedName>
        <fullName evidence="11">Uncharacterized protein</fullName>
    </submittedName>
</protein>
<dbReference type="SMART" id="SM00255">
    <property type="entry name" value="TIR"/>
    <property type="match status" value="1"/>
</dbReference>
<accession>A0A8J1XLH4</accession>
<evidence type="ECO:0000256" key="7">
    <source>
        <dbReference type="ARBA" id="ARBA00022989"/>
    </source>
</evidence>
<dbReference type="SUPFAM" id="SSF52200">
    <property type="entry name" value="Toll/Interleukin receptor TIR domain"/>
    <property type="match status" value="1"/>
</dbReference>
<dbReference type="GO" id="GO:0002224">
    <property type="term" value="P:toll-like receptor signaling pathway"/>
    <property type="evidence" value="ECO:0007669"/>
    <property type="project" value="InterPro"/>
</dbReference>
<evidence type="ECO:0000313" key="12">
    <source>
        <dbReference type="Proteomes" id="UP000749559"/>
    </source>
</evidence>
<dbReference type="InterPro" id="IPR001611">
    <property type="entry name" value="Leu-rich_rpt"/>
</dbReference>
<dbReference type="PIRSF" id="PIRSF037595">
    <property type="entry name" value="Toll-like_receptor"/>
    <property type="match status" value="1"/>
</dbReference>
<dbReference type="Gene3D" id="3.80.10.10">
    <property type="entry name" value="Ribonuclease Inhibitor"/>
    <property type="match status" value="2"/>
</dbReference>
<dbReference type="InterPro" id="IPR035897">
    <property type="entry name" value="Toll_tir_struct_dom_sf"/>
</dbReference>
<evidence type="ECO:0000256" key="9">
    <source>
        <dbReference type="ARBA" id="ARBA00023170"/>
    </source>
</evidence>
<name>A0A8J1XLH4_OWEFU</name>
<dbReference type="InterPro" id="IPR003591">
    <property type="entry name" value="Leu-rich_rpt_typical-subtyp"/>
</dbReference>
<dbReference type="GO" id="GO:0005886">
    <property type="term" value="C:plasma membrane"/>
    <property type="evidence" value="ECO:0007669"/>
    <property type="project" value="TreeGrafter"/>
</dbReference>
<evidence type="ECO:0000256" key="8">
    <source>
        <dbReference type="ARBA" id="ARBA00023136"/>
    </source>
</evidence>
<dbReference type="InterPro" id="IPR000157">
    <property type="entry name" value="TIR_dom"/>
</dbReference>
<dbReference type="GO" id="GO:0006955">
    <property type="term" value="P:immune response"/>
    <property type="evidence" value="ECO:0007669"/>
    <property type="project" value="InterPro"/>
</dbReference>
<dbReference type="AlphaFoldDB" id="A0A8J1XLH4"/>
<dbReference type="PANTHER" id="PTHR24365:SF541">
    <property type="entry name" value="PROTEIN TOLL-RELATED"/>
    <property type="match status" value="1"/>
</dbReference>
<dbReference type="InterPro" id="IPR017241">
    <property type="entry name" value="Toll-like_receptor"/>
</dbReference>
<dbReference type="GO" id="GO:0004888">
    <property type="term" value="F:transmembrane signaling receptor activity"/>
    <property type="evidence" value="ECO:0007669"/>
    <property type="project" value="InterPro"/>
</dbReference>
<evidence type="ECO:0000256" key="6">
    <source>
        <dbReference type="ARBA" id="ARBA00022737"/>
    </source>
</evidence>
<keyword evidence="4" id="KW-0812">Transmembrane</keyword>
<dbReference type="Pfam" id="PF13855">
    <property type="entry name" value="LRR_8"/>
    <property type="match status" value="1"/>
</dbReference>
<keyword evidence="5" id="KW-0732">Signal</keyword>
<dbReference type="SUPFAM" id="SSF52047">
    <property type="entry name" value="RNI-like"/>
    <property type="match status" value="1"/>
</dbReference>
<keyword evidence="12" id="KW-1185">Reference proteome</keyword>
<dbReference type="InterPro" id="IPR032675">
    <property type="entry name" value="LRR_dom_sf"/>
</dbReference>
<comment type="subcellular location">
    <subcellularLocation>
        <location evidence="1">Membrane</location>
        <topology evidence="1">Single-pass type I membrane protein</topology>
    </subcellularLocation>
</comment>
<keyword evidence="10" id="KW-0325">Glycoprotein</keyword>
<organism evidence="11 12">
    <name type="scientific">Owenia fusiformis</name>
    <name type="common">Polychaete worm</name>
    <dbReference type="NCBI Taxonomy" id="6347"/>
    <lineage>
        <taxon>Eukaryota</taxon>
        <taxon>Metazoa</taxon>
        <taxon>Spiralia</taxon>
        <taxon>Lophotrochozoa</taxon>
        <taxon>Annelida</taxon>
        <taxon>Polychaeta</taxon>
        <taxon>Sedentaria</taxon>
        <taxon>Canalipalpata</taxon>
        <taxon>Sabellida</taxon>
        <taxon>Oweniida</taxon>
        <taxon>Oweniidae</taxon>
        <taxon>Owenia</taxon>
    </lineage>
</organism>
<reference evidence="11" key="1">
    <citation type="submission" date="2022-03" db="EMBL/GenBank/DDBJ databases">
        <authorList>
            <person name="Martin C."/>
        </authorList>
    </citation>
    <scope>NUCLEOTIDE SEQUENCE</scope>
</reference>
<evidence type="ECO:0000313" key="11">
    <source>
        <dbReference type="EMBL" id="CAH1777244.1"/>
    </source>
</evidence>
<proteinExistence type="inferred from homology"/>
<dbReference type="OrthoDB" id="1421090at2759"/>
<evidence type="ECO:0000256" key="10">
    <source>
        <dbReference type="ARBA" id="ARBA00023180"/>
    </source>
</evidence>
<gene>
    <name evidence="11" type="ORF">OFUS_LOCUS4307</name>
</gene>
<keyword evidence="6" id="KW-0677">Repeat</keyword>
<evidence type="ECO:0000256" key="5">
    <source>
        <dbReference type="ARBA" id="ARBA00022729"/>
    </source>
</evidence>
<dbReference type="PROSITE" id="PS50104">
    <property type="entry name" value="TIR"/>
    <property type="match status" value="1"/>
</dbReference>
<keyword evidence="9" id="KW-0675">Receptor</keyword>
<dbReference type="PRINTS" id="PR00019">
    <property type="entry name" value="LEURICHRPT"/>
</dbReference>
<evidence type="ECO:0000256" key="2">
    <source>
        <dbReference type="ARBA" id="ARBA00009634"/>
    </source>
</evidence>
<sequence>MPSWIHVFVTLLAITTAPHGKYVKLLSEVCNSTSFISSCQSCTNTSITCNSEYSNIYGPNWGLFYIPLNDISPAITTLNLEFKRIIGLKLRRHLSELVPLNFIRFVKRNISLYEYYPNLKYLSLAGNDLESFPKDAFKGLAIRELNLSMNSLRPSLTTMYKREEWGIFKQLPNITRLNMSRMISSTTGYRYNILEYLIPELKNLQNSTIEVIDFSETHHRTAKPHSLDMTWLMMTLKKTPIREIHLANNYIDELFFDGSTKVSYNRMFKRINVGLLWNSLSLILKDLELFDMSNIGLDLFNAPLLFVYESEFEYLAQSNIKVFKISSSQKAELDVKQYIEQSHTSCVIDMSIWKLEVLQLVNIALSSAVFDYFILSSFKRGCVFQNGNSLRILDISGRGKFGEIGGEIKGLTHLQELYFGDNNCVLSSSLLTCSKGRFESLKILSLRGNMVQLNEISSKGAFDDCNKLEHLDLSYNKLYSIPHDFFKNAKNLKTLDLSGNILTHIDVKLTELKHLTFLNLSHNKLEELGSSFLDELELIRVNDYGLINLEGNPLTCKCGDIHFINWAQENYFTFYRPYLVHCNDKNGMRIHILKVDHEELRKYCLMPVIISVTITTLTVGLIAMSAFLIYKYRFRIQYLGLLARAQFRRRNAVDDAYYFDGFLSYSSQDNDFSHNTLIHRLEGDFGYKLCFDERNFLGGHVLEELVTVAMNHSRKIILVITEDFLRSRWCTFEMEIANGVLATRGCNCMVLLLRVPLNTIPAQLIKPRLRSLLENRLYIEWSEEEDRQKLFWQKLKDTLGNPCNAELTNEHRRNEYLVFDLMDNGICDEEDEL</sequence>
<evidence type="ECO:0000256" key="1">
    <source>
        <dbReference type="ARBA" id="ARBA00004479"/>
    </source>
</evidence>
<dbReference type="Gene3D" id="3.40.50.10140">
    <property type="entry name" value="Toll/interleukin-1 receptor homology (TIR) domain"/>
    <property type="match status" value="1"/>
</dbReference>
<dbReference type="PANTHER" id="PTHR24365">
    <property type="entry name" value="TOLL-LIKE RECEPTOR"/>
    <property type="match status" value="1"/>
</dbReference>
<dbReference type="PROSITE" id="PS51450">
    <property type="entry name" value="LRR"/>
    <property type="match status" value="4"/>
</dbReference>
<dbReference type="SUPFAM" id="SSF52058">
    <property type="entry name" value="L domain-like"/>
    <property type="match status" value="1"/>
</dbReference>